<feature type="compositionally biased region" description="Polar residues" evidence="4">
    <location>
        <begin position="1602"/>
        <end position="1617"/>
    </location>
</feature>
<feature type="compositionally biased region" description="Polar residues" evidence="4">
    <location>
        <begin position="923"/>
        <end position="938"/>
    </location>
</feature>
<dbReference type="Gene3D" id="2.10.70.10">
    <property type="entry name" value="Complement Module, domain 1"/>
    <property type="match status" value="1"/>
</dbReference>
<dbReference type="SUPFAM" id="SSF57603">
    <property type="entry name" value="FnI-like domain"/>
    <property type="match status" value="6"/>
</dbReference>
<protein>
    <recommendedName>
        <fullName evidence="6">VWFC domain-containing protein</fullName>
    </recommendedName>
</protein>
<evidence type="ECO:0000313" key="7">
    <source>
        <dbReference type="EMBL" id="RZF40543.1"/>
    </source>
</evidence>
<evidence type="ECO:0000256" key="3">
    <source>
        <dbReference type="ARBA" id="ARBA00022729"/>
    </source>
</evidence>
<proteinExistence type="predicted"/>
<keyword evidence="8" id="KW-1185">Reference proteome</keyword>
<feature type="domain" description="VWFC" evidence="6">
    <location>
        <begin position="55"/>
        <end position="119"/>
    </location>
</feature>
<feature type="compositionally biased region" description="Basic and acidic residues" evidence="4">
    <location>
        <begin position="532"/>
        <end position="551"/>
    </location>
</feature>
<dbReference type="InterPro" id="IPR052424">
    <property type="entry name" value="Kielin_Chordin-BMP_Reg"/>
</dbReference>
<feature type="compositionally biased region" description="Basic and acidic residues" evidence="4">
    <location>
        <begin position="1083"/>
        <end position="1114"/>
    </location>
</feature>
<feature type="region of interest" description="Disordered" evidence="4">
    <location>
        <begin position="873"/>
        <end position="1206"/>
    </location>
</feature>
<dbReference type="SMART" id="SM00214">
    <property type="entry name" value="VWC"/>
    <property type="match status" value="5"/>
</dbReference>
<feature type="compositionally biased region" description="Low complexity" evidence="4">
    <location>
        <begin position="559"/>
        <end position="569"/>
    </location>
</feature>
<dbReference type="InterPro" id="IPR001007">
    <property type="entry name" value="VWF_dom"/>
</dbReference>
<feature type="compositionally biased region" description="Basic and acidic residues" evidence="4">
    <location>
        <begin position="467"/>
        <end position="489"/>
    </location>
</feature>
<feature type="signal peptide" evidence="5">
    <location>
        <begin position="1"/>
        <end position="26"/>
    </location>
</feature>
<feature type="compositionally biased region" description="Polar residues" evidence="4">
    <location>
        <begin position="494"/>
        <end position="509"/>
    </location>
</feature>
<feature type="compositionally biased region" description="Basic and acidic residues" evidence="4">
    <location>
        <begin position="1390"/>
        <end position="1414"/>
    </location>
</feature>
<feature type="compositionally biased region" description="Basic and acidic residues" evidence="4">
    <location>
        <begin position="730"/>
        <end position="744"/>
    </location>
</feature>
<comment type="subcellular location">
    <subcellularLocation>
        <location evidence="1">Secreted</location>
    </subcellularLocation>
</comment>
<feature type="compositionally biased region" description="Basic and acidic residues" evidence="4">
    <location>
        <begin position="1037"/>
        <end position="1050"/>
    </location>
</feature>
<evidence type="ECO:0000256" key="5">
    <source>
        <dbReference type="SAM" id="SignalP"/>
    </source>
</evidence>
<dbReference type="STRING" id="195883.A0A482X487"/>
<dbReference type="PROSITE" id="PS50184">
    <property type="entry name" value="VWFC_2"/>
    <property type="match status" value="3"/>
</dbReference>
<dbReference type="GO" id="GO:0005576">
    <property type="term" value="C:extracellular region"/>
    <property type="evidence" value="ECO:0007669"/>
    <property type="project" value="UniProtKB-SubCell"/>
</dbReference>
<evidence type="ECO:0000256" key="2">
    <source>
        <dbReference type="ARBA" id="ARBA00022525"/>
    </source>
</evidence>
<organism evidence="7 8">
    <name type="scientific">Laodelphax striatellus</name>
    <name type="common">Small brown planthopper</name>
    <name type="synonym">Delphax striatella</name>
    <dbReference type="NCBI Taxonomy" id="195883"/>
    <lineage>
        <taxon>Eukaryota</taxon>
        <taxon>Metazoa</taxon>
        <taxon>Ecdysozoa</taxon>
        <taxon>Arthropoda</taxon>
        <taxon>Hexapoda</taxon>
        <taxon>Insecta</taxon>
        <taxon>Pterygota</taxon>
        <taxon>Neoptera</taxon>
        <taxon>Paraneoptera</taxon>
        <taxon>Hemiptera</taxon>
        <taxon>Auchenorrhyncha</taxon>
        <taxon>Fulgoroidea</taxon>
        <taxon>Delphacidae</taxon>
        <taxon>Criomorphinae</taxon>
        <taxon>Laodelphax</taxon>
    </lineage>
</organism>
<feature type="region of interest" description="Disordered" evidence="4">
    <location>
        <begin position="1286"/>
        <end position="1623"/>
    </location>
</feature>
<dbReference type="PANTHER" id="PTHR46698">
    <property type="entry name" value="CROSSVEINLESS 2"/>
    <property type="match status" value="1"/>
</dbReference>
<accession>A0A482X487</accession>
<feature type="region of interest" description="Disordered" evidence="4">
    <location>
        <begin position="1648"/>
        <end position="1683"/>
    </location>
</feature>
<reference evidence="7 8" key="1">
    <citation type="journal article" date="2017" name="Gigascience">
        <title>Genome sequence of the small brown planthopper, Laodelphax striatellus.</title>
        <authorList>
            <person name="Zhu J."/>
            <person name="Jiang F."/>
            <person name="Wang X."/>
            <person name="Yang P."/>
            <person name="Bao Y."/>
            <person name="Zhao W."/>
            <person name="Wang W."/>
            <person name="Lu H."/>
            <person name="Wang Q."/>
            <person name="Cui N."/>
            <person name="Li J."/>
            <person name="Chen X."/>
            <person name="Luo L."/>
            <person name="Yu J."/>
            <person name="Kang L."/>
            <person name="Cui F."/>
        </authorList>
    </citation>
    <scope>NUCLEOTIDE SEQUENCE [LARGE SCALE GENOMIC DNA]</scope>
    <source>
        <strain evidence="7">Lst14</strain>
    </source>
</reference>
<feature type="domain" description="VWFC" evidence="6">
    <location>
        <begin position="801"/>
        <end position="867"/>
    </location>
</feature>
<feature type="compositionally biased region" description="Acidic residues" evidence="4">
    <location>
        <begin position="1674"/>
        <end position="1683"/>
    </location>
</feature>
<feature type="compositionally biased region" description="Basic and acidic residues" evidence="4">
    <location>
        <begin position="1300"/>
        <end position="1311"/>
    </location>
</feature>
<feature type="region of interest" description="Disordered" evidence="4">
    <location>
        <begin position="347"/>
        <end position="801"/>
    </location>
</feature>
<evidence type="ECO:0000256" key="1">
    <source>
        <dbReference type="ARBA" id="ARBA00004613"/>
    </source>
</evidence>
<evidence type="ECO:0000313" key="8">
    <source>
        <dbReference type="Proteomes" id="UP000291343"/>
    </source>
</evidence>
<feature type="compositionally biased region" description="Polar residues" evidence="4">
    <location>
        <begin position="767"/>
        <end position="793"/>
    </location>
</feature>
<feature type="compositionally biased region" description="Low complexity" evidence="4">
    <location>
        <begin position="1174"/>
        <end position="1186"/>
    </location>
</feature>
<feature type="compositionally biased region" description="Polar residues" evidence="4">
    <location>
        <begin position="1312"/>
        <end position="1323"/>
    </location>
</feature>
<gene>
    <name evidence="7" type="ORF">LSTR_LSTR000422</name>
</gene>
<dbReference type="InParanoid" id="A0A482X487"/>
<feature type="compositionally biased region" description="Basic and acidic residues" evidence="4">
    <location>
        <begin position="1503"/>
        <end position="1534"/>
    </location>
</feature>
<feature type="compositionally biased region" description="Low complexity" evidence="4">
    <location>
        <begin position="352"/>
        <end position="361"/>
    </location>
</feature>
<dbReference type="EMBL" id="QKKF02018223">
    <property type="protein sequence ID" value="RZF40543.1"/>
    <property type="molecule type" value="Genomic_DNA"/>
</dbReference>
<evidence type="ECO:0000256" key="4">
    <source>
        <dbReference type="SAM" id="MobiDB-lite"/>
    </source>
</evidence>
<dbReference type="OrthoDB" id="10068079at2759"/>
<dbReference type="Proteomes" id="UP000291343">
    <property type="component" value="Unassembled WGS sequence"/>
</dbReference>
<feature type="compositionally biased region" description="Polar residues" evidence="4">
    <location>
        <begin position="986"/>
        <end position="995"/>
    </location>
</feature>
<feature type="compositionally biased region" description="Polar residues" evidence="4">
    <location>
        <begin position="1051"/>
        <end position="1069"/>
    </location>
</feature>
<feature type="compositionally biased region" description="Polar residues" evidence="4">
    <location>
        <begin position="1128"/>
        <end position="1138"/>
    </location>
</feature>
<comment type="caution">
    <text evidence="7">The sequence shown here is derived from an EMBL/GenBank/DDBJ whole genome shotgun (WGS) entry which is preliminary data.</text>
</comment>
<feature type="compositionally biased region" description="Polar residues" evidence="4">
    <location>
        <begin position="606"/>
        <end position="621"/>
    </location>
</feature>
<feature type="compositionally biased region" description="Basic and acidic residues" evidence="4">
    <location>
        <begin position="1568"/>
        <end position="1592"/>
    </location>
</feature>
<feature type="compositionally biased region" description="Basic and acidic residues" evidence="4">
    <location>
        <begin position="641"/>
        <end position="652"/>
    </location>
</feature>
<sequence>MAGSPYKSAPAVCIAIFLLVISTALSAPVDEEDSTALSNPQDSQITEYYGGTNSTSCYYNYQQYQEGDRIITQEPCLNCTCQNRMLMCYLRVCPYTKDVGQDCTVEKRSDQCCPVITCPQVPVQLQLQASSTTVAPAPAPTTTAIAHRNSFGCEFNGAFFPDGAQVPPDPKNPCELCYCIRNRTACVLQECTLNVDGCRAVYQKGVCCPVRYDCDYDRLATTTEASSGLIITTTAETPQQCQYEGVLYNDGDLIVPSARSTMGSCERCYCMRGEIVCAVQNCGNPMEGKDCEPVPPPEGQCCPTNYICANETIPLDESDVSKIHSDSMVTDADNLLDKNADKMVETTTTVQSDISSESSNSQPTTVSNPSEEQVHVDSEQASSQIEPESETIDLSAVPAEVTTGAQTEKIATEVPESASVAPEESDKEKGESLPGANEPESATSDKLPAEHDKIEMTTVINNSDGPHSVEIDEPEHSSEESMEEHDKDMVTPMSPVQGSEAPSHSTDTSAESEEHMTESAVKPEEDVVVPEEETHKETEHSESGVESDGRVTEPVSSGTTNTPIETTPKTPEKDTSQTDSDLRATEEPAKESEVTEPPSTEKVETSETPGSNEPVISNSIPQDHVVEHDIVEHDDDVEETEAVHHEEIHHEEEDSMIPHVSEDANGTEKPSVDEAVPTTIQPTNAENESEPPKEVSSDVVEEVEQVSPSEEVNKIPVEQEATTIGASVDDVTHDSPVESNEHIPDSQTVGSSVHEEKTDRPAEDNEISLTNDQTPKPQLENDNGDSTTAQPTEKGSIPGEGSCLVDGVTYSDGADIPTTSPCHTECKCHSSIIKCKLMECPPPPSYLTNCIPVPQGEDSCCPVYSCDDKKKYPSLESQSQIGEMTTEHDDQRVEDNQSTEIGNEVPVATTEAAGGAGAEVAHDNTNSVPDEDQNSIPIVTSAPEKVPAQEAVVTEQVESANKPSAISPLVPQNAENDGVDSDEPVSATTDSSNAEHTGEINSPAPEEVKLENNEAVNNEETISESESPVVDQTTAKPQHELESSPDHESGSDITTSVIDISAQTTVRTETVSHDAMAGSDLPTPHDSEESVGHDDSQPDTHETEEPSENEHESNQEEATTLPEHQESSDVTSAGSSNAPAAEESTSKHEEYDMSEVTTIQPVAHDSVPQESMAVEGVSTEQVVSETESSDGLKIDVTESASSHPEMMEVTAEPIREMSVEYVQTTISSHIHHEVVDENKVEEPSAINTEEHTTEGQIHDVVQPNIPAILTGITDNVEKDGVSHYEDTDQFSNEDQTPAPETEHSENEKVDQIDSTTATVQQHNNDNKEEEQQQSVQQTTIQSDSQEVTTIPPSQPDSKPQQPETEHEIVPEAPIEETPEAVTSTNPPKVEQQDHNGEDEVKLTEEETESVHEAESSSVVNHVDEVVTEQQTTAPAEESSPETAHTSAEENKSEIQTTTTKIEDEEVVEHEDGAIYHTTEGSGTEQNLHDIIHNMLNPPSTHAPTEDVVKDEHTETAEATHGSEDSNEDSKKETTTEALQQEVSGIEHEEHEMPSSTIGELPGSVVEEEGIKHENAPDHIHEPESNTTPKEDIPEAQPEYESHSSTESPHVETTTAKLSSMVHHPESEVYTSSVDAFPHLPMNQWTQKPFQPEVTSEPPRAPEEDNFHPPSAGETDYEEEEESVYEPGACRFGGKIFISAQQVPRENPCDFCFCFRSDIICLQQSCPPPILGCREESIHGFCCPRYECPVSMATTFNFTTTTTTTTTTLPPHFLAHNYRGAARRGGCQVQNKFYRVGDEIPTASGPCLQCICGANGQMKCDPKVCSPEPMIRKMIEEAERR</sequence>
<feature type="chain" id="PRO_5019784691" description="VWFC domain-containing protein" evidence="5">
    <location>
        <begin position="27"/>
        <end position="1840"/>
    </location>
</feature>
<evidence type="ECO:0000259" key="6">
    <source>
        <dbReference type="PROSITE" id="PS50184"/>
    </source>
</evidence>
<keyword evidence="2" id="KW-0964">Secreted</keyword>
<feature type="domain" description="VWFC" evidence="6">
    <location>
        <begin position="239"/>
        <end position="309"/>
    </location>
</feature>
<feature type="compositionally biased region" description="Basic and acidic residues" evidence="4">
    <location>
        <begin position="753"/>
        <end position="763"/>
    </location>
</feature>
<name>A0A482X487_LAOST</name>
<feature type="compositionally biased region" description="Basic and acidic residues" evidence="4">
    <location>
        <begin position="512"/>
        <end position="525"/>
    </location>
</feature>
<dbReference type="PANTHER" id="PTHR46698:SF3">
    <property type="entry name" value="TENECTIN ISOFORM 1-RELATED"/>
    <property type="match status" value="1"/>
</dbReference>
<feature type="compositionally biased region" description="Basic and acidic residues" evidence="4">
    <location>
        <begin position="885"/>
        <end position="895"/>
    </location>
</feature>
<feature type="compositionally biased region" description="Polar residues" evidence="4">
    <location>
        <begin position="1014"/>
        <end position="1036"/>
    </location>
</feature>
<keyword evidence="3 5" id="KW-0732">Signal</keyword>
<feature type="compositionally biased region" description="Low complexity" evidence="4">
    <location>
        <begin position="1332"/>
        <end position="1345"/>
    </location>
</feature>
<feature type="compositionally biased region" description="Basic and acidic residues" evidence="4">
    <location>
        <begin position="570"/>
        <end position="605"/>
    </location>
</feature>
<feature type="compositionally biased region" description="Polar residues" evidence="4">
    <location>
        <begin position="362"/>
        <end position="371"/>
    </location>
</feature>